<evidence type="ECO:0000313" key="1">
    <source>
        <dbReference type="EMBL" id="CDF33956.1"/>
    </source>
</evidence>
<protein>
    <submittedName>
        <fullName evidence="1">Uncharacterized protein</fullName>
    </submittedName>
</protein>
<dbReference type="Proteomes" id="UP000012073">
    <property type="component" value="Unassembled WGS sequence"/>
</dbReference>
<dbReference type="EMBL" id="HG001663">
    <property type="protein sequence ID" value="CDF33956.1"/>
    <property type="molecule type" value="Genomic_DNA"/>
</dbReference>
<gene>
    <name evidence="1" type="ORF">CHC_T00002629001</name>
</gene>
<proteinExistence type="predicted"/>
<dbReference type="RefSeq" id="XP_005713775.1">
    <property type="nucleotide sequence ID" value="XM_005713718.1"/>
</dbReference>
<evidence type="ECO:0000313" key="2">
    <source>
        <dbReference type="Proteomes" id="UP000012073"/>
    </source>
</evidence>
<dbReference type="AlphaFoldDB" id="R7Q996"/>
<reference evidence="2" key="1">
    <citation type="journal article" date="2013" name="Proc. Natl. Acad. Sci. U.S.A.">
        <title>Genome structure and metabolic features in the red seaweed Chondrus crispus shed light on evolution of the Archaeplastida.</title>
        <authorList>
            <person name="Collen J."/>
            <person name="Porcel B."/>
            <person name="Carre W."/>
            <person name="Ball S.G."/>
            <person name="Chaparro C."/>
            <person name="Tonon T."/>
            <person name="Barbeyron T."/>
            <person name="Michel G."/>
            <person name="Noel B."/>
            <person name="Valentin K."/>
            <person name="Elias M."/>
            <person name="Artiguenave F."/>
            <person name="Arun A."/>
            <person name="Aury J.M."/>
            <person name="Barbosa-Neto J.F."/>
            <person name="Bothwell J.H."/>
            <person name="Bouget F.Y."/>
            <person name="Brillet L."/>
            <person name="Cabello-Hurtado F."/>
            <person name="Capella-Gutierrez S."/>
            <person name="Charrier B."/>
            <person name="Cladiere L."/>
            <person name="Cock J.M."/>
            <person name="Coelho S.M."/>
            <person name="Colleoni C."/>
            <person name="Czjzek M."/>
            <person name="Da Silva C."/>
            <person name="Delage L."/>
            <person name="Denoeud F."/>
            <person name="Deschamps P."/>
            <person name="Dittami S.M."/>
            <person name="Gabaldon T."/>
            <person name="Gachon C.M."/>
            <person name="Groisillier A."/>
            <person name="Herve C."/>
            <person name="Jabbari K."/>
            <person name="Katinka M."/>
            <person name="Kloareg B."/>
            <person name="Kowalczyk N."/>
            <person name="Labadie K."/>
            <person name="Leblanc C."/>
            <person name="Lopez P.J."/>
            <person name="McLachlan D.H."/>
            <person name="Meslet-Cladiere L."/>
            <person name="Moustafa A."/>
            <person name="Nehr Z."/>
            <person name="Nyvall Collen P."/>
            <person name="Panaud O."/>
            <person name="Partensky F."/>
            <person name="Poulain J."/>
            <person name="Rensing S.A."/>
            <person name="Rousvoal S."/>
            <person name="Samson G."/>
            <person name="Symeonidi A."/>
            <person name="Weissenbach J."/>
            <person name="Zambounis A."/>
            <person name="Wincker P."/>
            <person name="Boyen C."/>
        </authorList>
    </citation>
    <scope>NUCLEOTIDE SEQUENCE [LARGE SCALE GENOMIC DNA]</scope>
    <source>
        <strain evidence="2">cv. Stackhouse</strain>
    </source>
</reference>
<keyword evidence="2" id="KW-1185">Reference proteome</keyword>
<dbReference type="Gramene" id="CDF33956">
    <property type="protein sequence ID" value="CDF33956"/>
    <property type="gene ID" value="CHC_T00002629001"/>
</dbReference>
<sequence length="142" mass="16211">MSHFRRAQACSYRERCSGRIAALIQTNSNLFPLRCFKIVCGEAFRLASSLEKFEAVLTLYDGCSDEGDRARRTAEGMRALQNGRKCVEQVLARIAVLAYYQSKVPVWFLLRTFRFISSTIQRFLAAVARDFDNRVQGLAFLL</sequence>
<dbReference type="KEGG" id="ccp:CHC_T00002629001"/>
<accession>R7Q996</accession>
<organism evidence="1 2">
    <name type="scientific">Chondrus crispus</name>
    <name type="common">Carrageen Irish moss</name>
    <name type="synonym">Polymorpha crispa</name>
    <dbReference type="NCBI Taxonomy" id="2769"/>
    <lineage>
        <taxon>Eukaryota</taxon>
        <taxon>Rhodophyta</taxon>
        <taxon>Florideophyceae</taxon>
        <taxon>Rhodymeniophycidae</taxon>
        <taxon>Gigartinales</taxon>
        <taxon>Gigartinaceae</taxon>
        <taxon>Chondrus</taxon>
    </lineage>
</organism>
<dbReference type="GeneID" id="17321496"/>
<name>R7Q996_CHOCR</name>